<dbReference type="SUPFAM" id="SSF46548">
    <property type="entry name" value="alpha-helical ferredoxin"/>
    <property type="match status" value="1"/>
</dbReference>
<dbReference type="GO" id="GO:0048038">
    <property type="term" value="F:quinone binding"/>
    <property type="evidence" value="ECO:0007669"/>
    <property type="project" value="UniProtKB-KW"/>
</dbReference>
<reference evidence="13" key="1">
    <citation type="journal article" date="2005" name="Environ. Microbiol.">
        <title>Genetic and functional properties of uncultivated thermophilic crenarchaeotes from a subsurface gold mine as revealed by analysis of genome fragments.</title>
        <authorList>
            <person name="Nunoura T."/>
            <person name="Hirayama H."/>
            <person name="Takami H."/>
            <person name="Oida H."/>
            <person name="Nishi S."/>
            <person name="Shimamura S."/>
            <person name="Suzuki Y."/>
            <person name="Inagaki F."/>
            <person name="Takai K."/>
            <person name="Nealson K.H."/>
            <person name="Horikoshi K."/>
        </authorList>
    </citation>
    <scope>NUCLEOTIDE SEQUENCE</scope>
</reference>
<evidence type="ECO:0000313" key="13">
    <source>
        <dbReference type="EMBL" id="BAL57973.1"/>
    </source>
</evidence>
<dbReference type="PANTHER" id="PTHR10849">
    <property type="entry name" value="NADH DEHYDROGENASE UBIQUINONE IRON-SULFUR PROTEIN 8, MITOCHONDRIAL"/>
    <property type="match status" value="1"/>
</dbReference>
<dbReference type="NCBIfam" id="TIGR01971">
    <property type="entry name" value="NuoI"/>
    <property type="match status" value="1"/>
</dbReference>
<organism evidence="13">
    <name type="scientific">uncultured prokaryote</name>
    <dbReference type="NCBI Taxonomy" id="198431"/>
    <lineage>
        <taxon>unclassified sequences</taxon>
        <taxon>environmental samples</taxon>
    </lineage>
</organism>
<keyword evidence="7" id="KW-0408">Iron</keyword>
<dbReference type="Pfam" id="PF12838">
    <property type="entry name" value="Fer4_7"/>
    <property type="match status" value="1"/>
</dbReference>
<dbReference type="InterPro" id="IPR017896">
    <property type="entry name" value="4Fe4S_Fe-S-bd"/>
</dbReference>
<dbReference type="GO" id="GO:0046872">
    <property type="term" value="F:metal ion binding"/>
    <property type="evidence" value="ECO:0007669"/>
    <property type="project" value="UniProtKB-KW"/>
</dbReference>
<evidence type="ECO:0000256" key="11">
    <source>
        <dbReference type="ARBA" id="ARBA00023136"/>
    </source>
</evidence>
<reference evidence="13" key="2">
    <citation type="journal article" date="2012" name="PLoS ONE">
        <title>A Deeply Branching Thermophilic Bacterium with an Ancient Acetyl-CoA Pathway Dominates a Subsurface Ecosystem.</title>
        <authorList>
            <person name="Takami H."/>
            <person name="Noguchi H."/>
            <person name="Takaki Y."/>
            <person name="Uchiyama I."/>
            <person name="Toyoda A."/>
            <person name="Nishi S."/>
            <person name="Chee G.-J."/>
            <person name="Arai W."/>
            <person name="Nunoura T."/>
            <person name="Itoh T."/>
            <person name="Hattori M."/>
            <person name="Takai K."/>
        </authorList>
    </citation>
    <scope>NUCLEOTIDE SEQUENCE</scope>
</reference>
<keyword evidence="11" id="KW-0472">Membrane</keyword>
<feature type="domain" description="4Fe-4S ferredoxin-type" evidence="12">
    <location>
        <begin position="61"/>
        <end position="91"/>
    </location>
</feature>
<keyword evidence="4" id="KW-0479">Metal-binding</keyword>
<accession>H5SP81</accession>
<dbReference type="InterPro" id="IPR017900">
    <property type="entry name" value="4Fe4S_Fe_S_CS"/>
</dbReference>
<evidence type="ECO:0000256" key="3">
    <source>
        <dbReference type="ARBA" id="ARBA00022719"/>
    </source>
</evidence>
<keyword evidence="5" id="KW-0677">Repeat</keyword>
<feature type="domain" description="4Fe-4S ferredoxin-type" evidence="12">
    <location>
        <begin position="103"/>
        <end position="132"/>
    </location>
</feature>
<proteinExistence type="inferred from homology"/>
<evidence type="ECO:0000256" key="8">
    <source>
        <dbReference type="ARBA" id="ARBA00023014"/>
    </source>
</evidence>
<evidence type="ECO:0000256" key="7">
    <source>
        <dbReference type="ARBA" id="ARBA00023004"/>
    </source>
</evidence>
<dbReference type="EMBL" id="AP011790">
    <property type="protein sequence ID" value="BAL57973.1"/>
    <property type="molecule type" value="Genomic_DNA"/>
</dbReference>
<dbReference type="PANTHER" id="PTHR10849:SF24">
    <property type="entry name" value="NADH-QUINONE OXIDOREDUCTASE SUBUNIT I 2"/>
    <property type="match status" value="1"/>
</dbReference>
<keyword evidence="9" id="KW-0520">NAD</keyword>
<evidence type="ECO:0000256" key="4">
    <source>
        <dbReference type="ARBA" id="ARBA00022723"/>
    </source>
</evidence>
<evidence type="ECO:0000256" key="1">
    <source>
        <dbReference type="ARBA" id="ARBA00022475"/>
    </source>
</evidence>
<sequence length="155" mass="17713">MIKEVKVGLWEKIYIPEIIKGLSVTTKHFFRNLLNPKNIVTIQYPDERRQIAPVWRGRHRLLTKEDGSLKCVACYLCATACPSKCIYIEAGEHPDPSVEKYPVKFEIDLLKCVFCGMCVEACPKDAIAMDLIILDIAGYERKDFILDINKLVVKP</sequence>
<keyword evidence="8" id="KW-0411">Iron-sulfur</keyword>
<dbReference type="PROSITE" id="PS00198">
    <property type="entry name" value="4FE4S_FER_1"/>
    <property type="match status" value="1"/>
</dbReference>
<dbReference type="AlphaFoldDB" id="H5SP81"/>
<dbReference type="HAMAP" id="MF_01351">
    <property type="entry name" value="NDH1_NuoI"/>
    <property type="match status" value="1"/>
</dbReference>
<gene>
    <name evidence="13" type="ORF">HGMM_F53F08C10</name>
</gene>
<keyword evidence="6" id="KW-1278">Translocase</keyword>
<keyword evidence="2" id="KW-0004">4Fe-4S</keyword>
<evidence type="ECO:0000256" key="9">
    <source>
        <dbReference type="ARBA" id="ARBA00023027"/>
    </source>
</evidence>
<keyword evidence="1" id="KW-1003">Cell membrane</keyword>
<dbReference type="GO" id="GO:0016651">
    <property type="term" value="F:oxidoreductase activity, acting on NAD(P)H"/>
    <property type="evidence" value="ECO:0007669"/>
    <property type="project" value="InterPro"/>
</dbReference>
<evidence type="ECO:0000259" key="12">
    <source>
        <dbReference type="PROSITE" id="PS51379"/>
    </source>
</evidence>
<dbReference type="InterPro" id="IPR010226">
    <property type="entry name" value="NADH_quinone_OxRdtase_chainI"/>
</dbReference>
<protein>
    <submittedName>
        <fullName evidence="13">4Fe-4S ferredoxin iron-sulfur binding domain protein</fullName>
    </submittedName>
</protein>
<evidence type="ECO:0000256" key="6">
    <source>
        <dbReference type="ARBA" id="ARBA00022967"/>
    </source>
</evidence>
<dbReference type="Gene3D" id="3.30.70.3270">
    <property type="match status" value="1"/>
</dbReference>
<evidence type="ECO:0000256" key="10">
    <source>
        <dbReference type="ARBA" id="ARBA00023075"/>
    </source>
</evidence>
<dbReference type="GO" id="GO:0016020">
    <property type="term" value="C:membrane"/>
    <property type="evidence" value="ECO:0007669"/>
    <property type="project" value="InterPro"/>
</dbReference>
<evidence type="ECO:0000256" key="5">
    <source>
        <dbReference type="ARBA" id="ARBA00022737"/>
    </source>
</evidence>
<keyword evidence="10" id="KW-0830">Ubiquinone</keyword>
<dbReference type="GO" id="GO:0051539">
    <property type="term" value="F:4 iron, 4 sulfur cluster binding"/>
    <property type="evidence" value="ECO:0007669"/>
    <property type="project" value="UniProtKB-KW"/>
</dbReference>
<dbReference type="PROSITE" id="PS51379">
    <property type="entry name" value="4FE4S_FER_2"/>
    <property type="match status" value="2"/>
</dbReference>
<name>H5SP81_9ZZZZ</name>
<keyword evidence="3" id="KW-0874">Quinone</keyword>
<evidence type="ECO:0000256" key="2">
    <source>
        <dbReference type="ARBA" id="ARBA00022485"/>
    </source>
</evidence>